<dbReference type="Proteomes" id="UP000607653">
    <property type="component" value="Unassembled WGS sequence"/>
</dbReference>
<organism evidence="1 2">
    <name type="scientific">Nelumbo nucifera</name>
    <name type="common">Sacred lotus</name>
    <dbReference type="NCBI Taxonomy" id="4432"/>
    <lineage>
        <taxon>Eukaryota</taxon>
        <taxon>Viridiplantae</taxon>
        <taxon>Streptophyta</taxon>
        <taxon>Embryophyta</taxon>
        <taxon>Tracheophyta</taxon>
        <taxon>Spermatophyta</taxon>
        <taxon>Magnoliopsida</taxon>
        <taxon>Proteales</taxon>
        <taxon>Nelumbonaceae</taxon>
        <taxon>Nelumbo</taxon>
    </lineage>
</organism>
<sequence>MQAASKLGISITVNKVGSDSPNTGAPTTVSPIDGSKEWKPTFTLNEDGLLHQLRAALVQSLDIAAWQLLIHCYYPLLKEST</sequence>
<gene>
    <name evidence="1" type="ORF">HUJ06_023341</name>
</gene>
<protein>
    <submittedName>
        <fullName evidence="1">Uncharacterized protein</fullName>
    </submittedName>
</protein>
<reference evidence="1 2" key="1">
    <citation type="journal article" date="2020" name="Mol. Biol. Evol.">
        <title>Distinct Expression and Methylation Patterns for Genes with Different Fates following a Single Whole-Genome Duplication in Flowering Plants.</title>
        <authorList>
            <person name="Shi T."/>
            <person name="Rahmani R.S."/>
            <person name="Gugger P.F."/>
            <person name="Wang M."/>
            <person name="Li H."/>
            <person name="Zhang Y."/>
            <person name="Li Z."/>
            <person name="Wang Q."/>
            <person name="Van de Peer Y."/>
            <person name="Marchal K."/>
            <person name="Chen J."/>
        </authorList>
    </citation>
    <scope>NUCLEOTIDE SEQUENCE [LARGE SCALE GENOMIC DNA]</scope>
    <source>
        <tissue evidence="1">Leaf</tissue>
    </source>
</reference>
<dbReference type="AlphaFoldDB" id="A0A822XWV7"/>
<name>A0A822XWV7_NELNU</name>
<accession>A0A822XWV7</accession>
<evidence type="ECO:0000313" key="2">
    <source>
        <dbReference type="Proteomes" id="UP000607653"/>
    </source>
</evidence>
<dbReference type="EMBL" id="DUZY01000001">
    <property type="protein sequence ID" value="DAD21878.1"/>
    <property type="molecule type" value="Genomic_DNA"/>
</dbReference>
<proteinExistence type="predicted"/>
<keyword evidence="2" id="KW-1185">Reference proteome</keyword>
<evidence type="ECO:0000313" key="1">
    <source>
        <dbReference type="EMBL" id="DAD21878.1"/>
    </source>
</evidence>
<comment type="caution">
    <text evidence="1">The sequence shown here is derived from an EMBL/GenBank/DDBJ whole genome shotgun (WGS) entry which is preliminary data.</text>
</comment>